<name>A0A1G1XR20_9BACT</name>
<dbReference type="AlphaFoldDB" id="A0A1G1XR20"/>
<dbReference type="Proteomes" id="UP000176498">
    <property type="component" value="Unassembled WGS sequence"/>
</dbReference>
<protein>
    <submittedName>
        <fullName evidence="1">Uncharacterized protein</fullName>
    </submittedName>
</protein>
<proteinExistence type="predicted"/>
<organism evidence="1 2">
    <name type="scientific">Candidatus Buchananbacteria bacterium RBG_13_36_9</name>
    <dbReference type="NCBI Taxonomy" id="1797530"/>
    <lineage>
        <taxon>Bacteria</taxon>
        <taxon>Candidatus Buchananiibacteriota</taxon>
    </lineage>
</organism>
<reference evidence="1 2" key="1">
    <citation type="journal article" date="2016" name="Nat. Commun.">
        <title>Thousands of microbial genomes shed light on interconnected biogeochemical processes in an aquifer system.</title>
        <authorList>
            <person name="Anantharaman K."/>
            <person name="Brown C.T."/>
            <person name="Hug L.A."/>
            <person name="Sharon I."/>
            <person name="Castelle C.J."/>
            <person name="Probst A.J."/>
            <person name="Thomas B.C."/>
            <person name="Singh A."/>
            <person name="Wilkins M.J."/>
            <person name="Karaoz U."/>
            <person name="Brodie E.L."/>
            <person name="Williams K.H."/>
            <person name="Hubbard S.S."/>
            <person name="Banfield J.F."/>
        </authorList>
    </citation>
    <scope>NUCLEOTIDE SEQUENCE [LARGE SCALE GENOMIC DNA]</scope>
</reference>
<evidence type="ECO:0000313" key="2">
    <source>
        <dbReference type="Proteomes" id="UP000176498"/>
    </source>
</evidence>
<dbReference type="EMBL" id="MHHZ01000003">
    <property type="protein sequence ID" value="OGY42533.1"/>
    <property type="molecule type" value="Genomic_DNA"/>
</dbReference>
<gene>
    <name evidence="1" type="ORF">A2Y82_04190</name>
</gene>
<comment type="caution">
    <text evidence="1">The sequence shown here is derived from an EMBL/GenBank/DDBJ whole genome shotgun (WGS) entry which is preliminary data.</text>
</comment>
<accession>A0A1G1XR20</accession>
<evidence type="ECO:0000313" key="1">
    <source>
        <dbReference type="EMBL" id="OGY42533.1"/>
    </source>
</evidence>
<sequence>MKALKCCICQDTIDLSSSSDPGNYPCHLPDDKANWVCSELCEAIALDEMKEGVDQEVLDLSEVSEKESVKKVEENDGEIEEIIIKE</sequence>